<keyword evidence="5 6" id="KW-0472">Membrane</keyword>
<feature type="transmembrane region" description="Helical" evidence="6">
    <location>
        <begin position="117"/>
        <end position="138"/>
    </location>
</feature>
<evidence type="ECO:0000256" key="4">
    <source>
        <dbReference type="ARBA" id="ARBA00022989"/>
    </source>
</evidence>
<accession>A0A7X3CS78</accession>
<dbReference type="AlphaFoldDB" id="A0A7X3CS78"/>
<comment type="similarity">
    <text evidence="2">Belongs to the UPF0014 family.</text>
</comment>
<comment type="caution">
    <text evidence="7">The sequence shown here is derived from an EMBL/GenBank/DDBJ whole genome shotgun (WGS) entry which is preliminary data.</text>
</comment>
<evidence type="ECO:0000256" key="6">
    <source>
        <dbReference type="SAM" id="Phobius"/>
    </source>
</evidence>
<dbReference type="EMBL" id="WNZX01000009">
    <property type="protein sequence ID" value="MUG71500.1"/>
    <property type="molecule type" value="Genomic_DNA"/>
</dbReference>
<evidence type="ECO:0000256" key="3">
    <source>
        <dbReference type="ARBA" id="ARBA00022692"/>
    </source>
</evidence>
<feature type="transmembrane region" description="Helical" evidence="6">
    <location>
        <begin position="59"/>
        <end position="78"/>
    </location>
</feature>
<dbReference type="RefSeq" id="WP_127606229.1">
    <property type="nucleotide sequence ID" value="NZ_JARTHJ010000356.1"/>
</dbReference>
<dbReference type="GO" id="GO:0005886">
    <property type="term" value="C:plasma membrane"/>
    <property type="evidence" value="ECO:0007669"/>
    <property type="project" value="TreeGrafter"/>
</dbReference>
<proteinExistence type="inferred from homology"/>
<reference evidence="7 8" key="1">
    <citation type="submission" date="2019-11" db="EMBL/GenBank/DDBJ databases">
        <title>Draft genome sequences of five Paenibacillus species of dairy origin.</title>
        <authorList>
            <person name="Olajide A.M."/>
            <person name="Chen S."/>
            <person name="Lapointe G."/>
        </authorList>
    </citation>
    <scope>NUCLEOTIDE SEQUENCE [LARGE SCALE GENOMIC DNA]</scope>
    <source>
        <strain evidence="7 8">2CS3</strain>
    </source>
</reference>
<dbReference type="Proteomes" id="UP000450917">
    <property type="component" value="Unassembled WGS sequence"/>
</dbReference>
<evidence type="ECO:0000256" key="5">
    <source>
        <dbReference type="ARBA" id="ARBA00023136"/>
    </source>
</evidence>
<organism evidence="7 8">
    <name type="scientific">Paenibacillus validus</name>
    <dbReference type="NCBI Taxonomy" id="44253"/>
    <lineage>
        <taxon>Bacteria</taxon>
        <taxon>Bacillati</taxon>
        <taxon>Bacillota</taxon>
        <taxon>Bacilli</taxon>
        <taxon>Bacillales</taxon>
        <taxon>Paenibacillaceae</taxon>
        <taxon>Paenibacillus</taxon>
    </lineage>
</organism>
<dbReference type="Pfam" id="PF03649">
    <property type="entry name" value="UPF0014"/>
    <property type="match status" value="1"/>
</dbReference>
<evidence type="ECO:0000313" key="8">
    <source>
        <dbReference type="Proteomes" id="UP000450917"/>
    </source>
</evidence>
<dbReference type="InterPro" id="IPR005226">
    <property type="entry name" value="UPF0014_fam"/>
</dbReference>
<feature type="transmembrane region" description="Helical" evidence="6">
    <location>
        <begin position="90"/>
        <end position="111"/>
    </location>
</feature>
<feature type="transmembrane region" description="Helical" evidence="6">
    <location>
        <begin position="214"/>
        <end position="236"/>
    </location>
</feature>
<name>A0A7X3CS78_9BACL</name>
<evidence type="ECO:0000256" key="1">
    <source>
        <dbReference type="ARBA" id="ARBA00004141"/>
    </source>
</evidence>
<evidence type="ECO:0000313" key="7">
    <source>
        <dbReference type="EMBL" id="MUG71500.1"/>
    </source>
</evidence>
<keyword evidence="4 6" id="KW-1133">Transmembrane helix</keyword>
<dbReference type="PANTHER" id="PTHR30028:SF0">
    <property type="entry name" value="PROTEIN ALUMINUM SENSITIVE 3"/>
    <property type="match status" value="1"/>
</dbReference>
<sequence length="254" mass="27289">MSNAALACTLIFVAVTMVLSIRQKLGLEKEIAIGTIRSAVQLLAIGYVLHFVFDSRHPALIVLLVLMMIGVASWNAGGRAKRLKGLRLRIAAAIGCTEAVTIGLLLVLRMIEPTAQYIIPISGITIGTAMIVSGLFLSQMKREMETSRGEMETLLALGATARQAVQGSLKRAVRASMIPTVDGMKTVGLVQLPGMMTGMIVAGADPIEAVRYQVLIMFILASSAALTAMLLSLISYKLWFTADSRLRVTEDANR</sequence>
<dbReference type="PANTHER" id="PTHR30028">
    <property type="entry name" value="UPF0014 INNER MEMBRANE PROTEIN YBBM-RELATED"/>
    <property type="match status" value="1"/>
</dbReference>
<protein>
    <submittedName>
        <fullName evidence="7">Iron export ABC transporter permease subunit FetB</fullName>
    </submittedName>
</protein>
<keyword evidence="8" id="KW-1185">Reference proteome</keyword>
<comment type="subcellular location">
    <subcellularLocation>
        <location evidence="1">Membrane</location>
        <topology evidence="1">Multi-pass membrane protein</topology>
    </subcellularLocation>
</comment>
<evidence type="ECO:0000256" key="2">
    <source>
        <dbReference type="ARBA" id="ARBA00005268"/>
    </source>
</evidence>
<keyword evidence="3 6" id="KW-0812">Transmembrane</keyword>
<gene>
    <name evidence="7" type="primary">fetB</name>
    <name evidence="7" type="ORF">GNP93_12555</name>
</gene>